<reference evidence="1 2" key="1">
    <citation type="journal article" date="2016" name="Front. Microbiol.">
        <title>Single-Cell (Meta-)Genomics of a Dimorphic Candidatus Thiomargarita nelsonii Reveals Genomic Plasticity.</title>
        <authorList>
            <person name="Flood B.E."/>
            <person name="Fliss P."/>
            <person name="Jones D.S."/>
            <person name="Dick G.J."/>
            <person name="Jain S."/>
            <person name="Kaster A.K."/>
            <person name="Winkel M."/>
            <person name="Mussmann M."/>
            <person name="Bailey J."/>
        </authorList>
    </citation>
    <scope>NUCLEOTIDE SEQUENCE [LARGE SCALE GENOMIC DNA]</scope>
    <source>
        <strain evidence="1">Hydrate Ridge</strain>
    </source>
</reference>
<dbReference type="EMBL" id="JSZA02000219">
    <property type="protein sequence ID" value="KHD04987.1"/>
    <property type="molecule type" value="Genomic_DNA"/>
</dbReference>
<evidence type="ECO:0000313" key="1">
    <source>
        <dbReference type="EMBL" id="KHD04987.1"/>
    </source>
</evidence>
<dbReference type="Proteomes" id="UP000030428">
    <property type="component" value="Unassembled WGS sequence"/>
</dbReference>
<sequence length="178" mass="19819">MNSDATPRLMLQDLAAGLPAITPAFGACLAEAGAICLENSGQKCGVELSVTGDLTGCFKLYWPEVTEQMRRCWNDYEVTTEHGAYAIAFLLIRELTNFTIIERSFKGTGIDYWLGDKNALFFRKKARLEVSGIREGNQSRIKSRLNIKLKQTTRSHGILPAYIVIVEFSQPTAQVVLK</sequence>
<proteinExistence type="predicted"/>
<protein>
    <submittedName>
        <fullName evidence="1">Uncharacterized protein</fullName>
    </submittedName>
</protein>
<evidence type="ECO:0000313" key="2">
    <source>
        <dbReference type="Proteomes" id="UP000030428"/>
    </source>
</evidence>
<organism evidence="1 2">
    <name type="scientific">Candidatus Thiomargarita nelsonii</name>
    <dbReference type="NCBI Taxonomy" id="1003181"/>
    <lineage>
        <taxon>Bacteria</taxon>
        <taxon>Pseudomonadati</taxon>
        <taxon>Pseudomonadota</taxon>
        <taxon>Gammaproteobacteria</taxon>
        <taxon>Thiotrichales</taxon>
        <taxon>Thiotrichaceae</taxon>
        <taxon>Thiomargarita</taxon>
    </lineage>
</organism>
<accession>A0A0A6P3I8</accession>
<keyword evidence="2" id="KW-1185">Reference proteome</keyword>
<name>A0A0A6P3I8_9GAMM</name>
<dbReference type="AlphaFoldDB" id="A0A0A6P3I8"/>
<comment type="caution">
    <text evidence="1">The sequence shown here is derived from an EMBL/GenBank/DDBJ whole genome shotgun (WGS) entry which is preliminary data.</text>
</comment>
<gene>
    <name evidence="1" type="ORF">PN36_30190</name>
</gene>